<accession>B9R8P7</accession>
<keyword evidence="3" id="KW-0285">Flavoprotein</keyword>
<keyword evidence="7" id="KW-0560">Oxidoreductase</keyword>
<dbReference type="STRING" id="3988.B9R8P7"/>
<dbReference type="EC" id="1.3.1.42" evidence="7"/>
<name>B9R8P7_RICCO</name>
<reference evidence="8" key="1">
    <citation type="journal article" date="2010" name="Nat. Biotechnol.">
        <title>Draft genome sequence of the oilseed species Ricinus communis.</title>
        <authorList>
            <person name="Chan A.P."/>
            <person name="Crabtree J."/>
            <person name="Zhao Q."/>
            <person name="Lorenzi H."/>
            <person name="Orvis J."/>
            <person name="Puiu D."/>
            <person name="Melake-Berhan A."/>
            <person name="Jones K.M."/>
            <person name="Redman J."/>
            <person name="Chen G."/>
            <person name="Cahoon E.B."/>
            <person name="Gedil M."/>
            <person name="Stanke M."/>
            <person name="Haas B.J."/>
            <person name="Wortman J.R."/>
            <person name="Fraser-Liggett C.M."/>
            <person name="Ravel J."/>
            <person name="Rabinowicz P.D."/>
        </authorList>
    </citation>
    <scope>NUCLEOTIDE SEQUENCE [LARGE SCALE GENOMIC DNA]</scope>
    <source>
        <strain evidence="8">cv. Hale</strain>
    </source>
</reference>
<dbReference type="GO" id="GO:0016491">
    <property type="term" value="F:oxidoreductase activity"/>
    <property type="evidence" value="ECO:0000318"/>
    <property type="project" value="GO_Central"/>
</dbReference>
<sequence length="246" mass="27070">MQFIGKEAYFSANYGMQGGLLIITGFQPNGQPPIASTDKPITAKVHIDGTTPADFPPPRRLTTEEIPQVVNDFRVAARNAIEAGFYGVEIHGTNGYLIDQFLKDMVNIRTDKYGGSLENRCRFPLQVVEAVADEIGADRVGIGLSPFAEYDCSDSNPEALGLYMVTKKTGNAVVANGGADLVAFGRWFLSNPDLPKRFELNVPLNNLYYSIMQYQNNHPAPCDTKDLVKICRMTIEDSIFTLALPL</sequence>
<comment type="cofactor">
    <cofactor evidence="1">
        <name>FMN</name>
        <dbReference type="ChEBI" id="CHEBI:58210"/>
    </cofactor>
</comment>
<dbReference type="EMBL" id="EQ973772">
    <property type="protein sequence ID" value="EEF52877.1"/>
    <property type="molecule type" value="Genomic_DNA"/>
</dbReference>
<dbReference type="Pfam" id="PF00724">
    <property type="entry name" value="Oxidored_FMN"/>
    <property type="match status" value="1"/>
</dbReference>
<evidence type="ECO:0000256" key="4">
    <source>
        <dbReference type="ARBA" id="ARBA00022643"/>
    </source>
</evidence>
<dbReference type="Proteomes" id="UP000008311">
    <property type="component" value="Unassembled WGS sequence"/>
</dbReference>
<comment type="similarity">
    <text evidence="2">Belongs to the NADH:flavin oxidoreductase/NADH oxidase family.</text>
</comment>
<gene>
    <name evidence="7" type="ORF">RCOM_1601360</name>
</gene>
<keyword evidence="4" id="KW-0288">FMN</keyword>
<keyword evidence="8" id="KW-1185">Reference proteome</keyword>
<dbReference type="SUPFAM" id="SSF51395">
    <property type="entry name" value="FMN-linked oxidoreductases"/>
    <property type="match status" value="1"/>
</dbReference>
<dbReference type="InterPro" id="IPR045247">
    <property type="entry name" value="Oye-like"/>
</dbReference>
<dbReference type="GO" id="GO:0016629">
    <property type="term" value="F:12-oxophytodienoate reductase activity"/>
    <property type="evidence" value="ECO:0007669"/>
    <property type="project" value="UniProtKB-EC"/>
</dbReference>
<evidence type="ECO:0000313" key="7">
    <source>
        <dbReference type="EMBL" id="EEF52877.1"/>
    </source>
</evidence>
<feature type="domain" description="NADH:flavin oxidoreductase/NADH oxidase N-terminal" evidence="6">
    <location>
        <begin position="58"/>
        <end position="168"/>
    </location>
</feature>
<protein>
    <submittedName>
        <fullName evidence="7">12-oxophytodienoate reductase opr, putative</fullName>
        <ecNumber evidence="7">1.3.1.42</ecNumber>
    </submittedName>
</protein>
<dbReference type="InterPro" id="IPR001155">
    <property type="entry name" value="OxRdtase_FMN_N"/>
</dbReference>
<evidence type="ECO:0000313" key="8">
    <source>
        <dbReference type="Proteomes" id="UP000008311"/>
    </source>
</evidence>
<dbReference type="InParanoid" id="B9R8P7"/>
<evidence type="ECO:0000259" key="6">
    <source>
        <dbReference type="Pfam" id="PF00724"/>
    </source>
</evidence>
<evidence type="ECO:0000256" key="5">
    <source>
        <dbReference type="ARBA" id="ARBA00022857"/>
    </source>
</evidence>
<proteinExistence type="inferred from homology"/>
<dbReference type="PANTHER" id="PTHR22893:SF91">
    <property type="entry name" value="NADPH DEHYDROGENASE 2-RELATED"/>
    <property type="match status" value="1"/>
</dbReference>
<keyword evidence="5" id="KW-0521">NADP</keyword>
<dbReference type="InterPro" id="IPR013785">
    <property type="entry name" value="Aldolase_TIM"/>
</dbReference>
<dbReference type="PANTHER" id="PTHR22893">
    <property type="entry name" value="NADH OXIDOREDUCTASE-RELATED"/>
    <property type="match status" value="1"/>
</dbReference>
<evidence type="ECO:0000256" key="1">
    <source>
        <dbReference type="ARBA" id="ARBA00001917"/>
    </source>
</evidence>
<dbReference type="GO" id="GO:0010181">
    <property type="term" value="F:FMN binding"/>
    <property type="evidence" value="ECO:0007669"/>
    <property type="project" value="InterPro"/>
</dbReference>
<organism evidence="7 8">
    <name type="scientific">Ricinus communis</name>
    <name type="common">Castor bean</name>
    <dbReference type="NCBI Taxonomy" id="3988"/>
    <lineage>
        <taxon>Eukaryota</taxon>
        <taxon>Viridiplantae</taxon>
        <taxon>Streptophyta</taxon>
        <taxon>Embryophyta</taxon>
        <taxon>Tracheophyta</taxon>
        <taxon>Spermatophyta</taxon>
        <taxon>Magnoliopsida</taxon>
        <taxon>eudicotyledons</taxon>
        <taxon>Gunneridae</taxon>
        <taxon>Pentapetalae</taxon>
        <taxon>rosids</taxon>
        <taxon>fabids</taxon>
        <taxon>Malpighiales</taxon>
        <taxon>Euphorbiaceae</taxon>
        <taxon>Acalyphoideae</taxon>
        <taxon>Acalypheae</taxon>
        <taxon>Ricinus</taxon>
    </lineage>
</organism>
<evidence type="ECO:0000256" key="3">
    <source>
        <dbReference type="ARBA" id="ARBA00022630"/>
    </source>
</evidence>
<evidence type="ECO:0000256" key="2">
    <source>
        <dbReference type="ARBA" id="ARBA00005979"/>
    </source>
</evidence>
<dbReference type="Gene3D" id="3.20.20.70">
    <property type="entry name" value="Aldolase class I"/>
    <property type="match status" value="2"/>
</dbReference>
<dbReference type="AlphaFoldDB" id="B9R8P7"/>
<dbReference type="eggNOG" id="KOG0134">
    <property type="taxonomic scope" value="Eukaryota"/>
</dbReference>